<dbReference type="Proteomes" id="UP000327044">
    <property type="component" value="Unassembled WGS sequence"/>
</dbReference>
<accession>A0A5N4A3I7</accession>
<dbReference type="AlphaFoldDB" id="A0A5N4A3I7"/>
<feature type="region of interest" description="Disordered" evidence="1">
    <location>
        <begin position="37"/>
        <end position="63"/>
    </location>
</feature>
<comment type="caution">
    <text evidence="2">The sequence shown here is derived from an EMBL/GenBank/DDBJ whole genome shotgun (WGS) entry which is preliminary data.</text>
</comment>
<gene>
    <name evidence="2" type="ORF">PPYR_03629</name>
</gene>
<name>A0A5N4A3I7_PHOPY</name>
<organism evidence="2 3">
    <name type="scientific">Photinus pyralis</name>
    <name type="common">Common eastern firefly</name>
    <name type="synonym">Lampyris pyralis</name>
    <dbReference type="NCBI Taxonomy" id="7054"/>
    <lineage>
        <taxon>Eukaryota</taxon>
        <taxon>Metazoa</taxon>
        <taxon>Ecdysozoa</taxon>
        <taxon>Arthropoda</taxon>
        <taxon>Hexapoda</taxon>
        <taxon>Insecta</taxon>
        <taxon>Pterygota</taxon>
        <taxon>Neoptera</taxon>
        <taxon>Endopterygota</taxon>
        <taxon>Coleoptera</taxon>
        <taxon>Polyphaga</taxon>
        <taxon>Elateriformia</taxon>
        <taxon>Elateroidea</taxon>
        <taxon>Lampyridae</taxon>
        <taxon>Lampyrinae</taxon>
        <taxon>Photinus</taxon>
    </lineage>
</organism>
<evidence type="ECO:0000313" key="2">
    <source>
        <dbReference type="EMBL" id="KAB0791829.1"/>
    </source>
</evidence>
<reference evidence="2 3" key="1">
    <citation type="journal article" date="2018" name="Elife">
        <title>Firefly genomes illuminate parallel origins of bioluminescence in beetles.</title>
        <authorList>
            <person name="Fallon T.R."/>
            <person name="Lower S.E."/>
            <person name="Chang C.H."/>
            <person name="Bessho-Uehara M."/>
            <person name="Martin G.J."/>
            <person name="Bewick A.J."/>
            <person name="Behringer M."/>
            <person name="Debat H.J."/>
            <person name="Wong I."/>
            <person name="Day J.C."/>
            <person name="Suvorov A."/>
            <person name="Silva C.J."/>
            <person name="Stanger-Hall K.F."/>
            <person name="Hall D.W."/>
            <person name="Schmitz R.J."/>
            <person name="Nelson D.R."/>
            <person name="Lewis S.M."/>
            <person name="Shigenobu S."/>
            <person name="Bybee S.M."/>
            <person name="Larracuente A.M."/>
            <person name="Oba Y."/>
            <person name="Weng J.K."/>
        </authorList>
    </citation>
    <scope>NUCLEOTIDE SEQUENCE [LARGE SCALE GENOMIC DNA]</scope>
    <source>
        <strain evidence="2">1611_PpyrPB1</strain>
        <tissue evidence="2">Whole body</tissue>
    </source>
</reference>
<feature type="compositionally biased region" description="Low complexity" evidence="1">
    <location>
        <begin position="39"/>
        <end position="51"/>
    </location>
</feature>
<protein>
    <submittedName>
        <fullName evidence="2">Uncharacterized protein</fullName>
    </submittedName>
</protein>
<dbReference type="EMBL" id="VVIM01000011">
    <property type="protein sequence ID" value="KAB0791829.1"/>
    <property type="molecule type" value="Genomic_DNA"/>
</dbReference>
<proteinExistence type="predicted"/>
<evidence type="ECO:0000313" key="3">
    <source>
        <dbReference type="Proteomes" id="UP000327044"/>
    </source>
</evidence>
<dbReference type="InParanoid" id="A0A5N4A3I7"/>
<sequence length="63" mass="6449">MMIIMGAIGLVILIIIIMKFMPESTPQPQVQQYNPALIQPGAGPAAPQPGQVANTPAPPAASG</sequence>
<keyword evidence="3" id="KW-1185">Reference proteome</keyword>
<evidence type="ECO:0000256" key="1">
    <source>
        <dbReference type="SAM" id="MobiDB-lite"/>
    </source>
</evidence>